<dbReference type="GO" id="GO:0008080">
    <property type="term" value="F:N-acetyltransferase activity"/>
    <property type="evidence" value="ECO:0007669"/>
    <property type="project" value="InterPro"/>
</dbReference>
<gene>
    <name evidence="2" type="primary">yodP</name>
    <name evidence="2" type="ORF">CB4_04199</name>
</gene>
<dbReference type="CDD" id="cd04301">
    <property type="entry name" value="NAT_SF"/>
    <property type="match status" value="1"/>
</dbReference>
<keyword evidence="2" id="KW-0012">Acyltransferase</keyword>
<dbReference type="KEGG" id="asoc:CB4_04199"/>
<evidence type="ECO:0000313" key="3">
    <source>
        <dbReference type="Proteomes" id="UP000217696"/>
    </source>
</evidence>
<dbReference type="EC" id="2.3.1.-" evidence="2"/>
<dbReference type="SUPFAM" id="SSF55729">
    <property type="entry name" value="Acyl-CoA N-acyltransferases (Nat)"/>
    <property type="match status" value="1"/>
</dbReference>
<accession>A0A0U5BHX2</accession>
<feature type="domain" description="N-acetyltransferase" evidence="1">
    <location>
        <begin position="17"/>
        <end position="163"/>
    </location>
</feature>
<dbReference type="NCBIfam" id="TIGR03827">
    <property type="entry name" value="GNAT_ablB"/>
    <property type="match status" value="1"/>
</dbReference>
<dbReference type="AlphaFoldDB" id="A0A0U5BHX2"/>
<reference evidence="2 3" key="1">
    <citation type="submission" date="2015-12" db="EMBL/GenBank/DDBJ databases">
        <title>Genome sequence of Aneurinibacillus soli.</title>
        <authorList>
            <person name="Lee J.S."/>
            <person name="Lee K.C."/>
            <person name="Kim K.K."/>
            <person name="Lee B.W."/>
        </authorList>
    </citation>
    <scope>NUCLEOTIDE SEQUENCE [LARGE SCALE GENOMIC DNA]</scope>
    <source>
        <strain evidence="2 3">CB4</strain>
    </source>
</reference>
<keyword evidence="3" id="KW-1185">Reference proteome</keyword>
<name>A0A0U5BHX2_9BACL</name>
<dbReference type="InterPro" id="IPR000182">
    <property type="entry name" value="GNAT_dom"/>
</dbReference>
<dbReference type="PROSITE" id="PS51186">
    <property type="entry name" value="GNAT"/>
    <property type="match status" value="1"/>
</dbReference>
<dbReference type="Gene3D" id="3.40.630.30">
    <property type="match status" value="1"/>
</dbReference>
<dbReference type="InterPro" id="IPR022525">
    <property type="entry name" value="GNAT_AblB"/>
</dbReference>
<dbReference type="EMBL" id="AP017312">
    <property type="protein sequence ID" value="BAU29927.1"/>
    <property type="molecule type" value="Genomic_DNA"/>
</dbReference>
<dbReference type="Pfam" id="PF00583">
    <property type="entry name" value="Acetyltransf_1"/>
    <property type="match status" value="1"/>
</dbReference>
<evidence type="ECO:0000259" key="1">
    <source>
        <dbReference type="PROSITE" id="PS51186"/>
    </source>
</evidence>
<sequence>MLRLPYRINKEVLPHGYTVRAACVADAAALAQLYGAVFQTYPTPMNESAYIRKVMEGGTIFYVAENAGRIVSAASAEVNRTYHNAEMTDCATYPEHRQYGLMRHLIRALEEDLRHHHLYCVYSLARSLSFGMNAVFHQLGYTYSGRMANNCNIYDKLEDMSLWVKDISAPVL</sequence>
<organism evidence="2 3">
    <name type="scientific">Aneurinibacillus soli</name>
    <dbReference type="NCBI Taxonomy" id="1500254"/>
    <lineage>
        <taxon>Bacteria</taxon>
        <taxon>Bacillati</taxon>
        <taxon>Bacillota</taxon>
        <taxon>Bacilli</taxon>
        <taxon>Bacillales</taxon>
        <taxon>Paenibacillaceae</taxon>
        <taxon>Aneurinibacillus group</taxon>
        <taxon>Aneurinibacillus</taxon>
    </lineage>
</organism>
<evidence type="ECO:0000313" key="2">
    <source>
        <dbReference type="EMBL" id="BAU29927.1"/>
    </source>
</evidence>
<protein>
    <submittedName>
        <fullName evidence="2">N-acetyltransferase YodP</fullName>
        <ecNumber evidence="2">2.3.1.-</ecNumber>
    </submittedName>
</protein>
<dbReference type="Proteomes" id="UP000217696">
    <property type="component" value="Chromosome"/>
</dbReference>
<keyword evidence="2" id="KW-0808">Transferase</keyword>
<dbReference type="InterPro" id="IPR016181">
    <property type="entry name" value="Acyl_CoA_acyltransferase"/>
</dbReference>
<proteinExistence type="predicted"/>